<proteinExistence type="predicted"/>
<dbReference type="EMBL" id="CAIIXF020000001">
    <property type="protein sequence ID" value="CAH1773600.1"/>
    <property type="molecule type" value="Genomic_DNA"/>
</dbReference>
<evidence type="ECO:0000313" key="2">
    <source>
        <dbReference type="Proteomes" id="UP000749559"/>
    </source>
</evidence>
<name>A0A8J1U984_OWEFU</name>
<accession>A0A8J1U984</accession>
<protein>
    <submittedName>
        <fullName evidence="1">Uncharacterized protein</fullName>
    </submittedName>
</protein>
<reference evidence="1" key="1">
    <citation type="submission" date="2022-03" db="EMBL/GenBank/DDBJ databases">
        <authorList>
            <person name="Martin C."/>
        </authorList>
    </citation>
    <scope>NUCLEOTIDE SEQUENCE</scope>
</reference>
<keyword evidence="2" id="KW-1185">Reference proteome</keyword>
<comment type="caution">
    <text evidence="1">The sequence shown here is derived from an EMBL/GenBank/DDBJ whole genome shotgun (WGS) entry which is preliminary data.</text>
</comment>
<evidence type="ECO:0000313" key="1">
    <source>
        <dbReference type="EMBL" id="CAH1773600.1"/>
    </source>
</evidence>
<organism evidence="1 2">
    <name type="scientific">Owenia fusiformis</name>
    <name type="common">Polychaete worm</name>
    <dbReference type="NCBI Taxonomy" id="6347"/>
    <lineage>
        <taxon>Eukaryota</taxon>
        <taxon>Metazoa</taxon>
        <taxon>Spiralia</taxon>
        <taxon>Lophotrochozoa</taxon>
        <taxon>Annelida</taxon>
        <taxon>Polychaeta</taxon>
        <taxon>Sedentaria</taxon>
        <taxon>Canalipalpata</taxon>
        <taxon>Sabellida</taxon>
        <taxon>Oweniida</taxon>
        <taxon>Oweniidae</taxon>
        <taxon>Owenia</taxon>
    </lineage>
</organism>
<dbReference type="Proteomes" id="UP000749559">
    <property type="component" value="Unassembled WGS sequence"/>
</dbReference>
<sequence length="197" mass="22442">MISDAIIKLSVLTLLSVLARPTSCLPVQELDTTFSLLKAPININNPFAPLSDLDEFCKRFLECWKHPSVVKVMEKVHKLRKDVEDSTQRILEGNAGKNTLKKLVRNELLLDHFKYGLCVSKACKEAMAKFDAWKLSMGSGKVHNRWGRKRRDTGKITAPKSVVPENSMFNTQKRGLSLVDQFVLLRKWARHIIGDKR</sequence>
<gene>
    <name evidence="1" type="ORF">OFUS_LOCUS1177</name>
</gene>
<dbReference type="AlphaFoldDB" id="A0A8J1U984"/>